<evidence type="ECO:0008006" key="10">
    <source>
        <dbReference type="Google" id="ProtNLM"/>
    </source>
</evidence>
<feature type="domain" description="AAA+ ATPase" evidence="6">
    <location>
        <begin position="634"/>
        <end position="802"/>
    </location>
</feature>
<keyword evidence="1" id="KW-0677">Repeat</keyword>
<feature type="transmembrane region" description="Helical" evidence="5">
    <location>
        <begin position="62"/>
        <end position="85"/>
    </location>
</feature>
<accession>A0A1G2BW96</accession>
<dbReference type="InterPro" id="IPR027417">
    <property type="entry name" value="P-loop_NTPase"/>
</dbReference>
<keyword evidence="3" id="KW-0067">ATP-binding</keyword>
<dbReference type="SUPFAM" id="SSF52540">
    <property type="entry name" value="P-loop containing nucleoside triphosphate hydrolases"/>
    <property type="match status" value="2"/>
</dbReference>
<evidence type="ECO:0000256" key="5">
    <source>
        <dbReference type="SAM" id="Phobius"/>
    </source>
</evidence>
<proteinExistence type="predicted"/>
<feature type="domain" description="Clp ATPase C-terminal" evidence="7">
    <location>
        <begin position="801"/>
        <end position="889"/>
    </location>
</feature>
<comment type="caution">
    <text evidence="8">The sequence shown here is derived from an EMBL/GenBank/DDBJ whole genome shotgun (WGS) entry which is preliminary data.</text>
</comment>
<dbReference type="Pfam" id="PF00004">
    <property type="entry name" value="AAA"/>
    <property type="match status" value="1"/>
</dbReference>
<keyword evidence="2" id="KW-0547">Nucleotide-binding</keyword>
<dbReference type="CDD" id="cd00009">
    <property type="entry name" value="AAA"/>
    <property type="match status" value="1"/>
</dbReference>
<dbReference type="Gene3D" id="1.10.8.60">
    <property type="match status" value="2"/>
</dbReference>
<dbReference type="EMBL" id="MHKQ01000022">
    <property type="protein sequence ID" value="OGY93423.1"/>
    <property type="molecule type" value="Genomic_DNA"/>
</dbReference>
<dbReference type="InterPro" id="IPR041546">
    <property type="entry name" value="ClpA/ClpB_AAA_lid"/>
</dbReference>
<dbReference type="InterPro" id="IPR050130">
    <property type="entry name" value="ClpA_ClpB"/>
</dbReference>
<dbReference type="SUPFAM" id="SSF81923">
    <property type="entry name" value="Double Clp-N motif"/>
    <property type="match status" value="1"/>
</dbReference>
<keyword evidence="4" id="KW-0143">Chaperone</keyword>
<dbReference type="InterPro" id="IPR003593">
    <property type="entry name" value="AAA+_ATPase"/>
</dbReference>
<evidence type="ECO:0000256" key="4">
    <source>
        <dbReference type="ARBA" id="ARBA00023186"/>
    </source>
</evidence>
<gene>
    <name evidence="8" type="ORF">A2406_00730</name>
</gene>
<dbReference type="FunFam" id="3.40.50.300:FF:000025">
    <property type="entry name" value="ATP-dependent Clp protease subunit"/>
    <property type="match status" value="1"/>
</dbReference>
<dbReference type="CDD" id="cd19499">
    <property type="entry name" value="RecA-like_ClpB_Hsp104-like"/>
    <property type="match status" value="1"/>
</dbReference>
<dbReference type="SMART" id="SM00382">
    <property type="entry name" value="AAA"/>
    <property type="match status" value="2"/>
</dbReference>
<evidence type="ECO:0000256" key="3">
    <source>
        <dbReference type="ARBA" id="ARBA00022840"/>
    </source>
</evidence>
<dbReference type="Gene3D" id="3.40.50.300">
    <property type="entry name" value="P-loop containing nucleotide triphosphate hydrolases"/>
    <property type="match status" value="2"/>
</dbReference>
<feature type="domain" description="AAA+ ATPase" evidence="6">
    <location>
        <begin position="356"/>
        <end position="499"/>
    </location>
</feature>
<dbReference type="InterPro" id="IPR036628">
    <property type="entry name" value="Clp_N_dom_sf"/>
</dbReference>
<dbReference type="Pfam" id="PF02861">
    <property type="entry name" value="Clp_N"/>
    <property type="match status" value="1"/>
</dbReference>
<dbReference type="AlphaFoldDB" id="A0A1G2BW96"/>
<protein>
    <recommendedName>
        <fullName evidence="10">Clp R domain-containing protein</fullName>
    </recommendedName>
</protein>
<dbReference type="GO" id="GO:0005524">
    <property type="term" value="F:ATP binding"/>
    <property type="evidence" value="ECO:0007669"/>
    <property type="project" value="UniProtKB-KW"/>
</dbReference>
<evidence type="ECO:0000256" key="2">
    <source>
        <dbReference type="ARBA" id="ARBA00022741"/>
    </source>
</evidence>
<dbReference type="InterPro" id="IPR003959">
    <property type="entry name" value="ATPase_AAA_core"/>
</dbReference>
<dbReference type="PANTHER" id="PTHR11638:SF18">
    <property type="entry name" value="HEAT SHOCK PROTEIN 104"/>
    <property type="match status" value="1"/>
</dbReference>
<dbReference type="PRINTS" id="PR00300">
    <property type="entry name" value="CLPPROTEASEA"/>
</dbReference>
<feature type="transmembrane region" description="Helical" evidence="5">
    <location>
        <begin position="105"/>
        <end position="123"/>
    </location>
</feature>
<keyword evidence="5" id="KW-0472">Membrane</keyword>
<dbReference type="GO" id="GO:0034605">
    <property type="term" value="P:cellular response to heat"/>
    <property type="evidence" value="ECO:0007669"/>
    <property type="project" value="TreeGrafter"/>
</dbReference>
<dbReference type="Pfam" id="PF17871">
    <property type="entry name" value="AAA_lid_9"/>
    <property type="match status" value="1"/>
</dbReference>
<reference evidence="8 9" key="1">
    <citation type="journal article" date="2016" name="Nat. Commun.">
        <title>Thousands of microbial genomes shed light on interconnected biogeochemical processes in an aquifer system.</title>
        <authorList>
            <person name="Anantharaman K."/>
            <person name="Brown C.T."/>
            <person name="Hug L.A."/>
            <person name="Sharon I."/>
            <person name="Castelle C.J."/>
            <person name="Probst A.J."/>
            <person name="Thomas B.C."/>
            <person name="Singh A."/>
            <person name="Wilkins M.J."/>
            <person name="Karaoz U."/>
            <person name="Brodie E.L."/>
            <person name="Williams K.H."/>
            <person name="Hubbard S.S."/>
            <person name="Banfield J.F."/>
        </authorList>
    </citation>
    <scope>NUCLEOTIDE SEQUENCE [LARGE SCALE GENOMIC DNA]</scope>
</reference>
<evidence type="ECO:0000313" key="8">
    <source>
        <dbReference type="EMBL" id="OGY93423.1"/>
    </source>
</evidence>
<dbReference type="GO" id="GO:0005737">
    <property type="term" value="C:cytoplasm"/>
    <property type="evidence" value="ECO:0007669"/>
    <property type="project" value="TreeGrafter"/>
</dbReference>
<keyword evidence="5" id="KW-1133">Transmembrane helix</keyword>
<dbReference type="InterPro" id="IPR004176">
    <property type="entry name" value="Clp_R_N"/>
</dbReference>
<dbReference type="GO" id="GO:0016887">
    <property type="term" value="F:ATP hydrolysis activity"/>
    <property type="evidence" value="ECO:0007669"/>
    <property type="project" value="InterPro"/>
</dbReference>
<dbReference type="Pfam" id="PF10431">
    <property type="entry name" value="ClpB_D2-small"/>
    <property type="match status" value="1"/>
</dbReference>
<keyword evidence="5" id="KW-0812">Transmembrane</keyword>
<dbReference type="InterPro" id="IPR019489">
    <property type="entry name" value="Clp_ATPase_C"/>
</dbReference>
<evidence type="ECO:0000256" key="1">
    <source>
        <dbReference type="ARBA" id="ARBA00022737"/>
    </source>
</evidence>
<dbReference type="PANTHER" id="PTHR11638">
    <property type="entry name" value="ATP-DEPENDENT CLP PROTEASE"/>
    <property type="match status" value="1"/>
</dbReference>
<dbReference type="InterPro" id="IPR001270">
    <property type="entry name" value="ClpA/B"/>
</dbReference>
<name>A0A1G2BW96_9BACT</name>
<organism evidence="8 9">
    <name type="scientific">Candidatus Komeilibacteria bacterium RIFOXYC1_FULL_37_11</name>
    <dbReference type="NCBI Taxonomy" id="1798555"/>
    <lineage>
        <taxon>Bacteria</taxon>
        <taxon>Candidatus Komeiliibacteriota</taxon>
    </lineage>
</organism>
<dbReference type="Gene3D" id="1.10.1780.10">
    <property type="entry name" value="Clp, N-terminal domain"/>
    <property type="match status" value="1"/>
</dbReference>
<evidence type="ECO:0000259" key="6">
    <source>
        <dbReference type="SMART" id="SM00382"/>
    </source>
</evidence>
<sequence length="895" mass="100750">MESLKFSDCQTCGGTGKVNGATCSTCFGYYKYYFSNNNFLYFRYSVNYAHIFVRELRKTIDIIINAFLLVALFLTLYLVYSILNVVEFDPRNLWYFLSDDRIENLYLWVLVLADMFLYYRLVIPGLKKSAKEKKLSDQDQSVRHNMAEHMGQEVTKMVDKAWLFGKYKKVFPISVWHLLYVLLNDKDIRLVLARLGVGVDNIKQNIDQYIEKLAPVRDAKLDLDEEASNAMLNAYFHMLERRGDYIAEVDLLYGIVTTSQSVRNMFYDMDIDEQKIDNVISWVKINKDLVATYKRFRSRSIFKPKGGMNRSYTAIATPVLNSFSQDLTLMARAGYLGLSVAREKEIAEIISTIESSVASVVLVGPAGIGKGNIVEGIANRMMAEELPELFQDKRLVSISVPMLVSGAEGAGRLEERFLAILNETAMSGNIILYIEDIHQLVGISSQGNEGVSLAEILAGEIRKKNVIVIATAHSKEYVQLIEGTGLGQALKKINIKEPDKNQTIKMMEAHVSVVEGKHQVYFTYDALDTIYELSNRYITDKALPSKATDLMDEAGIIVSKRGSKNNLVTAEDIEALVSHKTNIPLTEVTAQESTKLLNIEEELHERIVGQDEAVKLVASALRRARAELRDKNRPIVNLLFLGPTGVGKTELAKTVAEKYFGNENDMIRLDMSEYQSQTSLPRLIGSPEAGTPGLLTEAVRHKPFALLLLDEIEKANPDVLTIFLQVMEDGRLTDALGRTVDFTNLIIVATSNAGTSFIQDQINAGRQVGDFKDQLIKEEIRDIFRPEFINRFDGVVVFRPLTQEEIFKIAGFMLNKVKKRLDEKGILFEVTEAAQRELALAGFDPVFGARPLRRVIQDRVENSLSEFLLTGKVGRRDVIVYDVGGKISVRKPTGY</sequence>
<dbReference type="Proteomes" id="UP000177626">
    <property type="component" value="Unassembled WGS sequence"/>
</dbReference>
<evidence type="ECO:0000259" key="7">
    <source>
        <dbReference type="SMART" id="SM01086"/>
    </source>
</evidence>
<dbReference type="Pfam" id="PF07724">
    <property type="entry name" value="AAA_2"/>
    <property type="match status" value="1"/>
</dbReference>
<dbReference type="SMART" id="SM01086">
    <property type="entry name" value="ClpB_D2-small"/>
    <property type="match status" value="1"/>
</dbReference>
<evidence type="ECO:0000313" key="9">
    <source>
        <dbReference type="Proteomes" id="UP000177626"/>
    </source>
</evidence>